<dbReference type="AlphaFoldDB" id="A0A225W3A1"/>
<gene>
    <name evidence="2" type="ORF">PHMEG_00015650</name>
</gene>
<sequence>MEFPEHTQLSSYGGSPATSASQSSASIPGYSAPYSLASDDMQSDQLAQRTLTTTIGDSQTSTASIEYVGTRHTGKNPIQANYWLALFEGSEVFVPNKGQCAILSFYASVSNHSGTKLSLSHGVTADANCHKRAIYALMIANLEIDCQLGIVKPKDEVRRLYPDIIPPTSEAAAIAQLCAHLAQERERPVDAVVPSTHWAGPHELRAYAEYNRQPIVVFDVNVHGDSHAQIYRYRNHDWYNPNTGDIECHESGVYDHLADETASTYLRTCRRLHVLPTMMLVKHHERHFYGVQHGELYHKWMSEGDPTYAAQLSNRYDWAEQFQRRDPEITVAALDAAGGNGIGFTVQKAGTVLDLSIDTEDTNTVLHGCLTMRQRLDVVHMRMGWSVLDDTDFDVHELEQHMEEAVQDIYVAAGMDNYAVGKSRISSDERHVDMQVERRELRSKGRMHPDVYERSMNYHQSRH</sequence>
<feature type="compositionally biased region" description="Low complexity" evidence="1">
    <location>
        <begin position="13"/>
        <end position="26"/>
    </location>
</feature>
<proteinExistence type="predicted"/>
<dbReference type="OrthoDB" id="127577at2759"/>
<dbReference type="Proteomes" id="UP000198211">
    <property type="component" value="Unassembled WGS sequence"/>
</dbReference>
<accession>A0A225W3A1</accession>
<feature type="compositionally biased region" description="Basic and acidic residues" evidence="1">
    <location>
        <begin position="441"/>
        <end position="453"/>
    </location>
</feature>
<reference evidence="3" key="1">
    <citation type="submission" date="2017-03" db="EMBL/GenBank/DDBJ databases">
        <title>Phytopthora megakarya and P. palmivora, two closely related causual agents of cacao black pod achieved similar genome size and gene model numbers by different mechanisms.</title>
        <authorList>
            <person name="Ali S."/>
            <person name="Shao J."/>
            <person name="Larry D.J."/>
            <person name="Kronmiller B."/>
            <person name="Shen D."/>
            <person name="Strem M.D."/>
            <person name="Melnick R.L."/>
            <person name="Guiltinan M.J."/>
            <person name="Tyler B.M."/>
            <person name="Meinhardt L.W."/>
            <person name="Bailey B.A."/>
        </authorList>
    </citation>
    <scope>NUCLEOTIDE SEQUENCE [LARGE SCALE GENOMIC DNA]</scope>
    <source>
        <strain evidence="3">zdho120</strain>
    </source>
</reference>
<organism evidence="2 3">
    <name type="scientific">Phytophthora megakarya</name>
    <dbReference type="NCBI Taxonomy" id="4795"/>
    <lineage>
        <taxon>Eukaryota</taxon>
        <taxon>Sar</taxon>
        <taxon>Stramenopiles</taxon>
        <taxon>Oomycota</taxon>
        <taxon>Peronosporomycetes</taxon>
        <taxon>Peronosporales</taxon>
        <taxon>Peronosporaceae</taxon>
        <taxon>Phytophthora</taxon>
    </lineage>
</organism>
<dbReference type="EMBL" id="NBNE01002152">
    <property type="protein sequence ID" value="OWZ11340.1"/>
    <property type="molecule type" value="Genomic_DNA"/>
</dbReference>
<name>A0A225W3A1_9STRA</name>
<evidence type="ECO:0000313" key="3">
    <source>
        <dbReference type="Proteomes" id="UP000198211"/>
    </source>
</evidence>
<feature type="region of interest" description="Disordered" evidence="1">
    <location>
        <begin position="1"/>
        <end position="26"/>
    </location>
</feature>
<keyword evidence="3" id="KW-1185">Reference proteome</keyword>
<comment type="caution">
    <text evidence="2">The sequence shown here is derived from an EMBL/GenBank/DDBJ whole genome shotgun (WGS) entry which is preliminary data.</text>
</comment>
<evidence type="ECO:0000256" key="1">
    <source>
        <dbReference type="SAM" id="MobiDB-lite"/>
    </source>
</evidence>
<feature type="region of interest" description="Disordered" evidence="1">
    <location>
        <begin position="441"/>
        <end position="463"/>
    </location>
</feature>
<protein>
    <submittedName>
        <fullName evidence="2">Uncharacterized protein</fullName>
    </submittedName>
</protein>
<evidence type="ECO:0000313" key="2">
    <source>
        <dbReference type="EMBL" id="OWZ11340.1"/>
    </source>
</evidence>